<feature type="compositionally biased region" description="Basic and acidic residues" evidence="1">
    <location>
        <begin position="47"/>
        <end position="56"/>
    </location>
</feature>
<evidence type="ECO:0000256" key="1">
    <source>
        <dbReference type="SAM" id="MobiDB-lite"/>
    </source>
</evidence>
<feature type="region of interest" description="Disordered" evidence="1">
    <location>
        <begin position="27"/>
        <end position="56"/>
    </location>
</feature>
<comment type="caution">
    <text evidence="2">The sequence shown here is derived from an EMBL/GenBank/DDBJ whole genome shotgun (WGS) entry which is preliminary data.</text>
</comment>
<sequence>MRSLSSPSTQKKKEVIAYMRKELARYTEMDKNQNERGTSKKVGNRYEQQHDRVSIGDRKADRHIVRKEEQMTSKQLKNGHNATELTSGGDEIECAEKIERGKQSRWRKKLPISLSLEKERLVPQKLGMLKSKAIEVLVCRTPTRFL</sequence>
<name>A0AAD5MZG5_PARTN</name>
<dbReference type="Proteomes" id="UP001196413">
    <property type="component" value="Unassembled WGS sequence"/>
</dbReference>
<dbReference type="EMBL" id="JAHQIW010003253">
    <property type="protein sequence ID" value="KAJ1357907.1"/>
    <property type="molecule type" value="Genomic_DNA"/>
</dbReference>
<accession>A0AAD5MZG5</accession>
<organism evidence="2 3">
    <name type="scientific">Parelaphostrongylus tenuis</name>
    <name type="common">Meningeal worm</name>
    <dbReference type="NCBI Taxonomy" id="148309"/>
    <lineage>
        <taxon>Eukaryota</taxon>
        <taxon>Metazoa</taxon>
        <taxon>Ecdysozoa</taxon>
        <taxon>Nematoda</taxon>
        <taxon>Chromadorea</taxon>
        <taxon>Rhabditida</taxon>
        <taxon>Rhabditina</taxon>
        <taxon>Rhabditomorpha</taxon>
        <taxon>Strongyloidea</taxon>
        <taxon>Metastrongylidae</taxon>
        <taxon>Parelaphostrongylus</taxon>
    </lineage>
</organism>
<reference evidence="2" key="1">
    <citation type="submission" date="2021-06" db="EMBL/GenBank/DDBJ databases">
        <title>Parelaphostrongylus tenuis whole genome reference sequence.</title>
        <authorList>
            <person name="Garwood T.J."/>
            <person name="Larsen P.A."/>
            <person name="Fountain-Jones N.M."/>
            <person name="Garbe J.R."/>
            <person name="Macchietto M.G."/>
            <person name="Kania S.A."/>
            <person name="Gerhold R.W."/>
            <person name="Richards J.E."/>
            <person name="Wolf T.M."/>
        </authorList>
    </citation>
    <scope>NUCLEOTIDE SEQUENCE</scope>
    <source>
        <strain evidence="2">MNPRO001-30</strain>
        <tissue evidence="2">Meninges</tissue>
    </source>
</reference>
<evidence type="ECO:0000313" key="3">
    <source>
        <dbReference type="Proteomes" id="UP001196413"/>
    </source>
</evidence>
<protein>
    <submittedName>
        <fullName evidence="2">Uncharacterized protein</fullName>
    </submittedName>
</protein>
<evidence type="ECO:0000313" key="2">
    <source>
        <dbReference type="EMBL" id="KAJ1357907.1"/>
    </source>
</evidence>
<dbReference type="AlphaFoldDB" id="A0AAD5MZG5"/>
<keyword evidence="3" id="KW-1185">Reference proteome</keyword>
<gene>
    <name evidence="2" type="ORF">KIN20_016173</name>
</gene>
<feature type="compositionally biased region" description="Basic and acidic residues" evidence="1">
    <location>
        <begin position="27"/>
        <end position="38"/>
    </location>
</feature>
<proteinExistence type="predicted"/>